<feature type="non-terminal residue" evidence="1">
    <location>
        <position position="1"/>
    </location>
</feature>
<dbReference type="Proteomes" id="UP000036850">
    <property type="component" value="Unassembled WGS sequence"/>
</dbReference>
<reference evidence="2" key="1">
    <citation type="submission" date="2015-07" db="EMBL/GenBank/DDBJ databases">
        <title>Draft genome sequence of a Pseudoalteromonas rubra strain, OCN096, isolated from Kaneohe Bay, Oahu, Hawaii.</title>
        <authorList>
            <person name="Beurmann S."/>
            <person name="Ushijima B."/>
            <person name="Belcaid M."/>
            <person name="Callahan S.M."/>
            <person name="Aeby G.S."/>
        </authorList>
    </citation>
    <scope>NUCLEOTIDE SEQUENCE [LARGE SCALE GENOMIC DNA]</scope>
    <source>
        <strain evidence="2">OCN096</strain>
    </source>
</reference>
<dbReference type="PATRIC" id="fig|43658.6.peg.1170"/>
<sequence length="302" mass="32875">KQGTDKLVNISFVTKEGADAVFNAGEIIYDVVRDVWDSGLDSGVHSGVAPNFPQWNYSYDTESYKLSLENTQGEEQIDATGQVNSGAQSKILFTWSGLLKADSGQKIEIQSADLAECERWALDVIAMPNASCTILYVDGSIQKVEDARDFDISRGKTFNVVEFVDGQYGFSGYFSSEATAVDAQGNPLPLFTDGAIELADVTLSGDSEGTEFTAHFDLRNESDNNELGLANIILDNFNGYVFKVSLIDEAGPLLGDVSINNDTTQPIKVGDVEEVTNGFRIDYINGESIEYTDIDFLGQSNN</sequence>
<evidence type="ECO:0000313" key="1">
    <source>
        <dbReference type="EMBL" id="KNC66739.1"/>
    </source>
</evidence>
<comment type="caution">
    <text evidence="1">The sequence shown here is derived from an EMBL/GenBank/DDBJ whole genome shotgun (WGS) entry which is preliminary data.</text>
</comment>
<dbReference type="EMBL" id="LFZX01000123">
    <property type="protein sequence ID" value="KNC66739.1"/>
    <property type="molecule type" value="Genomic_DNA"/>
</dbReference>
<dbReference type="AlphaFoldDB" id="A0A0L0EQQ2"/>
<evidence type="ECO:0000313" key="2">
    <source>
        <dbReference type="Proteomes" id="UP000036850"/>
    </source>
</evidence>
<accession>A0A0L0EQQ2</accession>
<protein>
    <submittedName>
        <fullName evidence="1">Uncharacterized protein</fullName>
    </submittedName>
</protein>
<proteinExistence type="predicted"/>
<gene>
    <name evidence="1" type="ORF">AC626_15170</name>
</gene>
<name>A0A0L0EQQ2_9GAMM</name>
<organism evidence="1 2">
    <name type="scientific">Pseudoalteromonas rubra</name>
    <dbReference type="NCBI Taxonomy" id="43658"/>
    <lineage>
        <taxon>Bacteria</taxon>
        <taxon>Pseudomonadati</taxon>
        <taxon>Pseudomonadota</taxon>
        <taxon>Gammaproteobacteria</taxon>
        <taxon>Alteromonadales</taxon>
        <taxon>Pseudoalteromonadaceae</taxon>
        <taxon>Pseudoalteromonas</taxon>
    </lineage>
</organism>